<evidence type="ECO:0000313" key="7">
    <source>
        <dbReference type="Proteomes" id="UP000655287"/>
    </source>
</evidence>
<comment type="caution">
    <text evidence="6">The sequence shown here is derived from an EMBL/GenBank/DDBJ whole genome shotgun (WGS) entry which is preliminary data.</text>
</comment>
<dbReference type="PANTHER" id="PTHR46796">
    <property type="entry name" value="HTH-TYPE TRANSCRIPTIONAL ACTIVATOR RHAS-RELATED"/>
    <property type="match status" value="1"/>
</dbReference>
<dbReference type="InterPro" id="IPR046532">
    <property type="entry name" value="DUF6597"/>
</dbReference>
<name>A0A919QZ12_9ACTN</name>
<dbReference type="EMBL" id="BOOU01000005">
    <property type="protein sequence ID" value="GII75430.1"/>
    <property type="molecule type" value="Genomic_DNA"/>
</dbReference>
<keyword evidence="3" id="KW-0804">Transcription</keyword>
<proteinExistence type="predicted"/>
<evidence type="ECO:0000313" key="6">
    <source>
        <dbReference type="EMBL" id="GII75430.1"/>
    </source>
</evidence>
<dbReference type="Proteomes" id="UP000655287">
    <property type="component" value="Unassembled WGS sequence"/>
</dbReference>
<keyword evidence="2" id="KW-0238">DNA-binding</keyword>
<protein>
    <submittedName>
        <fullName evidence="6">AraC family transcriptional regulator</fullName>
    </submittedName>
</protein>
<accession>A0A919QZ12</accession>
<evidence type="ECO:0000256" key="3">
    <source>
        <dbReference type="ARBA" id="ARBA00023163"/>
    </source>
</evidence>
<evidence type="ECO:0000256" key="1">
    <source>
        <dbReference type="ARBA" id="ARBA00023015"/>
    </source>
</evidence>
<evidence type="ECO:0000256" key="2">
    <source>
        <dbReference type="ARBA" id="ARBA00023125"/>
    </source>
</evidence>
<evidence type="ECO:0000256" key="4">
    <source>
        <dbReference type="SAM" id="MobiDB-lite"/>
    </source>
</evidence>
<feature type="region of interest" description="Disordered" evidence="4">
    <location>
        <begin position="1"/>
        <end position="33"/>
    </location>
</feature>
<keyword evidence="7" id="KW-1185">Reference proteome</keyword>
<feature type="domain" description="HTH araC/xylS-type" evidence="5">
    <location>
        <begin position="242"/>
        <end position="329"/>
    </location>
</feature>
<dbReference type="Pfam" id="PF20240">
    <property type="entry name" value="DUF6597"/>
    <property type="match status" value="1"/>
</dbReference>
<dbReference type="InterPro" id="IPR018060">
    <property type="entry name" value="HTH_AraC"/>
</dbReference>
<dbReference type="PROSITE" id="PS01124">
    <property type="entry name" value="HTH_ARAC_FAMILY_2"/>
    <property type="match status" value="1"/>
</dbReference>
<dbReference type="AlphaFoldDB" id="A0A919QZ12"/>
<dbReference type="InterPro" id="IPR050204">
    <property type="entry name" value="AraC_XylS_family_regulators"/>
</dbReference>
<keyword evidence="1" id="KW-0805">Transcription regulation</keyword>
<feature type="compositionally biased region" description="Low complexity" evidence="4">
    <location>
        <begin position="22"/>
        <end position="33"/>
    </location>
</feature>
<gene>
    <name evidence="6" type="ORF">Sru01_04120</name>
</gene>
<reference evidence="6" key="1">
    <citation type="submission" date="2021-01" db="EMBL/GenBank/DDBJ databases">
        <title>Whole genome shotgun sequence of Sphaerisporangium rufum NBRC 109079.</title>
        <authorList>
            <person name="Komaki H."/>
            <person name="Tamura T."/>
        </authorList>
    </citation>
    <scope>NUCLEOTIDE SEQUENCE</scope>
    <source>
        <strain evidence="6">NBRC 109079</strain>
    </source>
</reference>
<sequence length="347" mass="36009">MTGTGPADRPGIGPAGARPIEPGIGPAGARRTGPGIAPAAAPAIAPAIGPGIGSVVASLAEPVDEHVRRRPAAPLRPFVAWYSGYRTAGAPPGRHIGLPSPYLTLILTLDDPVMVAAHPDPSRPPCAYDTLISGLHTAPALITHDGRQSGVQLALTPAGVRALFGLPAGELAATEVEAADVLGAPALRLRDRLRAAPGWTERFALLDAELPALIAGRPGAGPAPEVGWAWRRLLAGGGAVPVGELAAETGWSPRHLSGRFRAEIGLTPKQVARVVRFDRARRLLARRAAAGGPPELARLAAACGYYDQAHLAREFREFAGHAPVRWLAEEFRNVQVTGPPEAADSPV</sequence>
<dbReference type="PANTHER" id="PTHR46796:SF15">
    <property type="entry name" value="BLL1074 PROTEIN"/>
    <property type="match status" value="1"/>
</dbReference>
<dbReference type="Gene3D" id="1.10.10.60">
    <property type="entry name" value="Homeodomain-like"/>
    <property type="match status" value="1"/>
</dbReference>
<evidence type="ECO:0000259" key="5">
    <source>
        <dbReference type="PROSITE" id="PS01124"/>
    </source>
</evidence>
<organism evidence="6 7">
    <name type="scientific">Sphaerisporangium rufum</name>
    <dbReference type="NCBI Taxonomy" id="1381558"/>
    <lineage>
        <taxon>Bacteria</taxon>
        <taxon>Bacillati</taxon>
        <taxon>Actinomycetota</taxon>
        <taxon>Actinomycetes</taxon>
        <taxon>Streptosporangiales</taxon>
        <taxon>Streptosporangiaceae</taxon>
        <taxon>Sphaerisporangium</taxon>
    </lineage>
</organism>
<dbReference type="GO" id="GO:0003700">
    <property type="term" value="F:DNA-binding transcription factor activity"/>
    <property type="evidence" value="ECO:0007669"/>
    <property type="project" value="InterPro"/>
</dbReference>
<dbReference type="Pfam" id="PF12833">
    <property type="entry name" value="HTH_18"/>
    <property type="match status" value="1"/>
</dbReference>
<dbReference type="SMART" id="SM00342">
    <property type="entry name" value="HTH_ARAC"/>
    <property type="match status" value="1"/>
</dbReference>
<dbReference type="GO" id="GO:0043565">
    <property type="term" value="F:sequence-specific DNA binding"/>
    <property type="evidence" value="ECO:0007669"/>
    <property type="project" value="InterPro"/>
</dbReference>